<evidence type="ECO:0000313" key="1">
    <source>
        <dbReference type="EMBL" id="VIP00913.1"/>
    </source>
</evidence>
<dbReference type="EMBL" id="LR593887">
    <property type="protein sequence ID" value="VTR97244.1"/>
    <property type="molecule type" value="Genomic_DNA"/>
</dbReference>
<proteinExistence type="predicted"/>
<organism evidence="1">
    <name type="scientific">Tuwongella immobilis</name>
    <dbReference type="NCBI Taxonomy" id="692036"/>
    <lineage>
        <taxon>Bacteria</taxon>
        <taxon>Pseudomonadati</taxon>
        <taxon>Planctomycetota</taxon>
        <taxon>Planctomycetia</taxon>
        <taxon>Gemmatales</taxon>
        <taxon>Gemmataceae</taxon>
        <taxon>Tuwongella</taxon>
    </lineage>
</organism>
<keyword evidence="2" id="KW-1185">Reference proteome</keyword>
<accession>A0A6C2YIE6</accession>
<name>A0A6C2YIE6_9BACT</name>
<dbReference type="AlphaFoldDB" id="A0A6C2YIE6"/>
<protein>
    <submittedName>
        <fullName evidence="1">Uncharacterized protein</fullName>
    </submittedName>
</protein>
<sequence>MQKCPEKRGATAGPVDGYGACWQETGFGTGCSASPNRQVS</sequence>
<dbReference type="Proteomes" id="UP000464378">
    <property type="component" value="Chromosome"/>
</dbReference>
<gene>
    <name evidence="1" type="ORF">GMBLW1_30470</name>
</gene>
<reference evidence="1" key="1">
    <citation type="submission" date="2019-04" db="EMBL/GenBank/DDBJ databases">
        <authorList>
            <consortium name="Science for Life Laboratories"/>
        </authorList>
    </citation>
    <scope>NUCLEOTIDE SEQUENCE</scope>
    <source>
        <strain evidence="1">MBLW1</strain>
    </source>
</reference>
<dbReference type="EMBL" id="LR586016">
    <property type="protein sequence ID" value="VIP00913.1"/>
    <property type="molecule type" value="Genomic_DNA"/>
</dbReference>
<dbReference type="KEGG" id="tim:GMBLW1_30470"/>
<evidence type="ECO:0000313" key="2">
    <source>
        <dbReference type="Proteomes" id="UP000464378"/>
    </source>
</evidence>
<dbReference type="InParanoid" id="A0A6C2YIE6"/>